<keyword evidence="1" id="KW-0472">Membrane</keyword>
<gene>
    <name evidence="2" type="ordered locus">Desde_3615</name>
</gene>
<proteinExistence type="predicted"/>
<evidence type="ECO:0000313" key="3">
    <source>
        <dbReference type="Proteomes" id="UP000006053"/>
    </source>
</evidence>
<feature type="transmembrane region" description="Helical" evidence="1">
    <location>
        <begin position="6"/>
        <end position="28"/>
    </location>
</feature>
<keyword evidence="1" id="KW-0812">Transmembrane</keyword>
<dbReference type="KEGG" id="ddh:Desde_3615"/>
<keyword evidence="3" id="KW-1185">Reference proteome</keyword>
<sequence precursor="true">MSDGAVFWLIALALFGFPAIVQLLLCVLAKSRIIKMAPSVFVGITWIVCVLGSYNVIDLPQTSTLANGGFIAFYDYTVIAMIGIAVLLGIGFAWLSYGVIMWAKKKA</sequence>
<name>I4AD54_DESDJ</name>
<dbReference type="EMBL" id="CP003348">
    <property type="protein sequence ID" value="AFM01889.1"/>
    <property type="molecule type" value="Genomic_DNA"/>
</dbReference>
<keyword evidence="1" id="KW-1133">Transmembrane helix</keyword>
<evidence type="ECO:0000256" key="1">
    <source>
        <dbReference type="SAM" id="Phobius"/>
    </source>
</evidence>
<dbReference type="HOGENOM" id="CLU_2205794_0_0_9"/>
<evidence type="ECO:0000313" key="2">
    <source>
        <dbReference type="EMBL" id="AFM01889.1"/>
    </source>
</evidence>
<dbReference type="Proteomes" id="UP000006053">
    <property type="component" value="Chromosome"/>
</dbReference>
<accession>I4AD54</accession>
<organism evidence="2 3">
    <name type="scientific">Desulfitobacterium dehalogenans (strain ATCC 51507 / DSM 9161 / JW/IU-DC1)</name>
    <dbReference type="NCBI Taxonomy" id="756499"/>
    <lineage>
        <taxon>Bacteria</taxon>
        <taxon>Bacillati</taxon>
        <taxon>Bacillota</taxon>
        <taxon>Clostridia</taxon>
        <taxon>Eubacteriales</taxon>
        <taxon>Desulfitobacteriaceae</taxon>
        <taxon>Desulfitobacterium</taxon>
    </lineage>
</organism>
<feature type="transmembrane region" description="Helical" evidence="1">
    <location>
        <begin position="40"/>
        <end position="57"/>
    </location>
</feature>
<dbReference type="AlphaFoldDB" id="I4AD54"/>
<reference evidence="2 3" key="2">
    <citation type="journal article" date="2015" name="J. Bacteriol.">
        <title>Genomic, proteomic, and biochemical analysis of the organohalide respiratory pathway in Desulfitobacterium dehalogenans.</title>
        <authorList>
            <person name="Kruse T."/>
            <person name="van de Pas B.A."/>
            <person name="Atteia A."/>
            <person name="Krab K."/>
            <person name="Hagen W.R."/>
            <person name="Goodwin L."/>
            <person name="Chain P."/>
            <person name="Boeren S."/>
            <person name="Maphosa F."/>
            <person name="Schraa G."/>
            <person name="de Vos W.M."/>
            <person name="van der Oost J."/>
            <person name="Smidt H."/>
            <person name="Stams A.J."/>
        </authorList>
    </citation>
    <scope>NUCLEOTIDE SEQUENCE [LARGE SCALE GENOMIC DNA]</scope>
    <source>
        <strain evidence="3">ATCC 51507 / DSM 9161 / JW/IU-DC1</strain>
    </source>
</reference>
<feature type="transmembrane region" description="Helical" evidence="1">
    <location>
        <begin position="77"/>
        <end position="103"/>
    </location>
</feature>
<reference evidence="3" key="1">
    <citation type="submission" date="2012-06" db="EMBL/GenBank/DDBJ databases">
        <title>Complete sequence of Desulfitobacterium dehalogenans ATCC 51507.</title>
        <authorList>
            <person name="Lucas S."/>
            <person name="Han J."/>
            <person name="Lapidus A."/>
            <person name="Cheng J.-F."/>
            <person name="Goodwin L."/>
            <person name="Pitluck S."/>
            <person name="Peters L."/>
            <person name="Ovchinnikova G."/>
            <person name="Teshima H."/>
            <person name="Detter J.C."/>
            <person name="Han C."/>
            <person name="Tapia R."/>
            <person name="Land M."/>
            <person name="Hauser L."/>
            <person name="Kyrpides N."/>
            <person name="Ivanova N."/>
            <person name="Pagani I."/>
            <person name="Kruse T."/>
            <person name="de Vos W.M."/>
            <person name="Smidt H."/>
            <person name="Woyke T."/>
        </authorList>
    </citation>
    <scope>NUCLEOTIDE SEQUENCE [LARGE SCALE GENOMIC DNA]</scope>
    <source>
        <strain evidence="3">ATCC 51507 / DSM 9161 / JW/IU-DC1</strain>
    </source>
</reference>
<protein>
    <submittedName>
        <fullName evidence="2">Uncharacterized protein</fullName>
    </submittedName>
</protein>